<evidence type="ECO:0000256" key="2">
    <source>
        <dbReference type="PROSITE-ProRule" id="PRU00169"/>
    </source>
</evidence>
<keyword evidence="1 2" id="KW-0597">Phosphoprotein</keyword>
<protein>
    <submittedName>
        <fullName evidence="4">Response regulator</fullName>
    </submittedName>
</protein>
<dbReference type="PANTHER" id="PTHR44591:SF3">
    <property type="entry name" value="RESPONSE REGULATORY DOMAIN-CONTAINING PROTEIN"/>
    <property type="match status" value="1"/>
</dbReference>
<name>A0A2T1DMJ4_9CYAN</name>
<dbReference type="AlphaFoldDB" id="A0A2T1DMJ4"/>
<evidence type="ECO:0000256" key="1">
    <source>
        <dbReference type="ARBA" id="ARBA00022553"/>
    </source>
</evidence>
<dbReference type="SMART" id="SM00448">
    <property type="entry name" value="REC"/>
    <property type="match status" value="1"/>
</dbReference>
<dbReference type="GO" id="GO:0000160">
    <property type="term" value="P:phosphorelay signal transduction system"/>
    <property type="evidence" value="ECO:0007669"/>
    <property type="project" value="InterPro"/>
</dbReference>
<dbReference type="Proteomes" id="UP000238634">
    <property type="component" value="Unassembled WGS sequence"/>
</dbReference>
<feature type="domain" description="Response regulatory" evidence="3">
    <location>
        <begin position="13"/>
        <end position="126"/>
    </location>
</feature>
<dbReference type="STRING" id="1920490.GCA_001895925_01769"/>
<gene>
    <name evidence="4" type="ORF">C7B65_03895</name>
</gene>
<dbReference type="SUPFAM" id="SSF52172">
    <property type="entry name" value="CheY-like"/>
    <property type="match status" value="1"/>
</dbReference>
<proteinExistence type="predicted"/>
<dbReference type="InterPro" id="IPR001789">
    <property type="entry name" value="Sig_transdc_resp-reg_receiver"/>
</dbReference>
<accession>A0A2T1DMJ4</accession>
<feature type="modified residue" description="4-aspartylphosphate" evidence="2">
    <location>
        <position position="62"/>
    </location>
</feature>
<dbReference type="InterPro" id="IPR011006">
    <property type="entry name" value="CheY-like_superfamily"/>
</dbReference>
<keyword evidence="5" id="KW-1185">Reference proteome</keyword>
<dbReference type="OrthoDB" id="427175at2"/>
<reference evidence="4 5" key="2">
    <citation type="submission" date="2018-03" db="EMBL/GenBank/DDBJ databases">
        <title>The ancient ancestry and fast evolution of plastids.</title>
        <authorList>
            <person name="Moore K.R."/>
            <person name="Magnabosco C."/>
            <person name="Momper L."/>
            <person name="Gold D.A."/>
            <person name="Bosak T."/>
            <person name="Fournier G.P."/>
        </authorList>
    </citation>
    <scope>NUCLEOTIDE SEQUENCE [LARGE SCALE GENOMIC DNA]</scope>
    <source>
        <strain evidence="4 5">ULC007</strain>
    </source>
</reference>
<dbReference type="EMBL" id="PVWG01000002">
    <property type="protein sequence ID" value="PSB21727.1"/>
    <property type="molecule type" value="Genomic_DNA"/>
</dbReference>
<comment type="caution">
    <text evidence="4">The sequence shown here is derived from an EMBL/GenBank/DDBJ whole genome shotgun (WGS) entry which is preliminary data.</text>
</comment>
<dbReference type="PROSITE" id="PS50110">
    <property type="entry name" value="RESPONSE_REGULATORY"/>
    <property type="match status" value="1"/>
</dbReference>
<organism evidence="4 5">
    <name type="scientific">Phormidesmis priestleyi ULC007</name>
    <dbReference type="NCBI Taxonomy" id="1920490"/>
    <lineage>
        <taxon>Bacteria</taxon>
        <taxon>Bacillati</taxon>
        <taxon>Cyanobacteriota</taxon>
        <taxon>Cyanophyceae</taxon>
        <taxon>Leptolyngbyales</taxon>
        <taxon>Leptolyngbyaceae</taxon>
        <taxon>Phormidesmis</taxon>
    </lineage>
</organism>
<dbReference type="InterPro" id="IPR050595">
    <property type="entry name" value="Bact_response_regulator"/>
</dbReference>
<evidence type="ECO:0000313" key="5">
    <source>
        <dbReference type="Proteomes" id="UP000238634"/>
    </source>
</evidence>
<dbReference type="Gene3D" id="3.40.50.2300">
    <property type="match status" value="1"/>
</dbReference>
<reference evidence="4 5" key="1">
    <citation type="submission" date="2018-02" db="EMBL/GenBank/DDBJ databases">
        <authorList>
            <person name="Cohen D.B."/>
            <person name="Kent A.D."/>
        </authorList>
    </citation>
    <scope>NUCLEOTIDE SEQUENCE [LARGE SCALE GENOMIC DNA]</scope>
    <source>
        <strain evidence="4 5">ULC007</strain>
    </source>
</reference>
<dbReference type="Pfam" id="PF00072">
    <property type="entry name" value="Response_reg"/>
    <property type="match status" value="1"/>
</dbReference>
<dbReference type="PANTHER" id="PTHR44591">
    <property type="entry name" value="STRESS RESPONSE REGULATOR PROTEIN 1"/>
    <property type="match status" value="1"/>
</dbReference>
<evidence type="ECO:0000313" key="4">
    <source>
        <dbReference type="EMBL" id="PSB21727.1"/>
    </source>
</evidence>
<evidence type="ECO:0000259" key="3">
    <source>
        <dbReference type="PROSITE" id="PS50110"/>
    </source>
</evidence>
<dbReference type="RefSeq" id="WP_073069576.1">
    <property type="nucleotide sequence ID" value="NZ_PVWG01000002.1"/>
</dbReference>
<sequence length="129" mass="14254">MNSLLSATSTPDHILVVDDVADNSFLLQVLLEDEGYQVEVANSGSAALAKIELSPPKLVLLDVMMPGMNGYEVVQQIRENLDLPFISIVMVTGHDQLTLSKDFQVDGFLRKPIEFDELLSQVHAILDCR</sequence>